<dbReference type="EMBL" id="CADCWF010000093">
    <property type="protein sequence ID" value="CAA9548638.1"/>
    <property type="molecule type" value="Genomic_DNA"/>
</dbReference>
<reference evidence="2" key="1">
    <citation type="submission" date="2020-02" db="EMBL/GenBank/DDBJ databases">
        <authorList>
            <person name="Meier V. D."/>
        </authorList>
    </citation>
    <scope>NUCLEOTIDE SEQUENCE</scope>
    <source>
        <strain evidence="2">AVDCRST_MAG59</strain>
    </source>
</reference>
<name>A0A6J4UEN3_9BACT</name>
<gene>
    <name evidence="2" type="ORF">AVDCRST_MAG59-1515</name>
</gene>
<sequence length="46" mass="5447">VPRQLRQLHRAAPPLPRDGRPLGARRRRPDLRVRSVRPRRPRPDPV</sequence>
<feature type="non-terminal residue" evidence="2">
    <location>
        <position position="1"/>
    </location>
</feature>
<dbReference type="AlphaFoldDB" id="A0A6J4UEN3"/>
<evidence type="ECO:0000256" key="1">
    <source>
        <dbReference type="SAM" id="MobiDB-lite"/>
    </source>
</evidence>
<organism evidence="2">
    <name type="scientific">uncultured Thermomicrobiales bacterium</name>
    <dbReference type="NCBI Taxonomy" id="1645740"/>
    <lineage>
        <taxon>Bacteria</taxon>
        <taxon>Pseudomonadati</taxon>
        <taxon>Thermomicrobiota</taxon>
        <taxon>Thermomicrobia</taxon>
        <taxon>Thermomicrobiales</taxon>
        <taxon>environmental samples</taxon>
    </lineage>
</organism>
<accession>A0A6J4UEN3</accession>
<protein>
    <submittedName>
        <fullName evidence="2">Uncharacterized protein</fullName>
    </submittedName>
</protein>
<feature type="non-terminal residue" evidence="2">
    <location>
        <position position="46"/>
    </location>
</feature>
<feature type="compositionally biased region" description="Basic residues" evidence="1">
    <location>
        <begin position="23"/>
        <end position="40"/>
    </location>
</feature>
<feature type="region of interest" description="Disordered" evidence="1">
    <location>
        <begin position="1"/>
        <end position="46"/>
    </location>
</feature>
<proteinExistence type="predicted"/>
<evidence type="ECO:0000313" key="2">
    <source>
        <dbReference type="EMBL" id="CAA9548638.1"/>
    </source>
</evidence>